<dbReference type="Proteomes" id="UP000186406">
    <property type="component" value="Unassembled WGS sequence"/>
</dbReference>
<dbReference type="STRING" id="1123029.SAMN02745172_03012"/>
<dbReference type="InterPro" id="IPR050312">
    <property type="entry name" value="IolE/XylAMocC-like"/>
</dbReference>
<dbReference type="GO" id="GO:0016853">
    <property type="term" value="F:isomerase activity"/>
    <property type="evidence" value="ECO:0007669"/>
    <property type="project" value="UniProtKB-KW"/>
</dbReference>
<dbReference type="EMBL" id="FRXO01000006">
    <property type="protein sequence ID" value="SHO66353.1"/>
    <property type="molecule type" value="Genomic_DNA"/>
</dbReference>
<evidence type="ECO:0000259" key="1">
    <source>
        <dbReference type="Pfam" id="PF01261"/>
    </source>
</evidence>
<dbReference type="PANTHER" id="PTHR12110:SF52">
    <property type="entry name" value="XYLOSE ISOMERASE"/>
    <property type="match status" value="1"/>
</dbReference>
<protein>
    <submittedName>
        <fullName evidence="2">Sugar phosphate isomerase/epimerase</fullName>
    </submittedName>
</protein>
<dbReference type="InterPro" id="IPR013022">
    <property type="entry name" value="Xyl_isomerase-like_TIM-brl"/>
</dbReference>
<feature type="domain" description="Xylose isomerase-like TIM barrel" evidence="1">
    <location>
        <begin position="16"/>
        <end position="254"/>
    </location>
</feature>
<sequence>MNTATLGFRAPIRDSIEAIARAGFGAIAPWRRELAGEDVTAVARAIRDAGLGVSGYCRSTDIPAATPDAFRAGLDLNRWAIDEAATLGAACFVMVVGGMPEGSRDLPGAREQVREGIAVLAEHARGAGVRLALEPLHPMYAADRACLNTLEQALDLCTALEPAHDGAPTLGVAVDVYHVWWDPNLFRDIARAGADRRLLAFHVCDWRRETRDMLNDRGMMGDGVIDIPAIRAAVEGAGYDGAVEVEIFSAADWWLRPVEETLAVCAERFATVV</sequence>
<keyword evidence="3" id="KW-1185">Reference proteome</keyword>
<reference evidence="2 3" key="1">
    <citation type="submission" date="2016-12" db="EMBL/GenBank/DDBJ databases">
        <authorList>
            <person name="Song W.-J."/>
            <person name="Kurnit D.M."/>
        </authorList>
    </citation>
    <scope>NUCLEOTIDE SEQUENCE [LARGE SCALE GENOMIC DNA]</scope>
    <source>
        <strain evidence="2 3">DSM 19599</strain>
    </source>
</reference>
<dbReference type="AlphaFoldDB" id="A0A1M7ZN78"/>
<dbReference type="Gene3D" id="3.20.20.150">
    <property type="entry name" value="Divalent-metal-dependent TIM barrel enzymes"/>
    <property type="match status" value="1"/>
</dbReference>
<dbReference type="PANTHER" id="PTHR12110">
    <property type="entry name" value="HYDROXYPYRUVATE ISOMERASE"/>
    <property type="match status" value="1"/>
</dbReference>
<dbReference type="InterPro" id="IPR036237">
    <property type="entry name" value="Xyl_isomerase-like_sf"/>
</dbReference>
<accession>A0A1M7ZN78</accession>
<proteinExistence type="predicted"/>
<evidence type="ECO:0000313" key="2">
    <source>
        <dbReference type="EMBL" id="SHO66353.1"/>
    </source>
</evidence>
<dbReference type="RefSeq" id="WP_244530903.1">
    <property type="nucleotide sequence ID" value="NZ_FRXO01000006.1"/>
</dbReference>
<dbReference type="SUPFAM" id="SSF51658">
    <property type="entry name" value="Xylose isomerase-like"/>
    <property type="match status" value="1"/>
</dbReference>
<dbReference type="Pfam" id="PF01261">
    <property type="entry name" value="AP_endonuc_2"/>
    <property type="match status" value="1"/>
</dbReference>
<organism evidence="2 3">
    <name type="scientific">Pseudoxanthobacter soli DSM 19599</name>
    <dbReference type="NCBI Taxonomy" id="1123029"/>
    <lineage>
        <taxon>Bacteria</taxon>
        <taxon>Pseudomonadati</taxon>
        <taxon>Pseudomonadota</taxon>
        <taxon>Alphaproteobacteria</taxon>
        <taxon>Hyphomicrobiales</taxon>
        <taxon>Segnochrobactraceae</taxon>
        <taxon>Pseudoxanthobacter</taxon>
    </lineage>
</organism>
<keyword evidence="2" id="KW-0413">Isomerase</keyword>
<evidence type="ECO:0000313" key="3">
    <source>
        <dbReference type="Proteomes" id="UP000186406"/>
    </source>
</evidence>
<gene>
    <name evidence="2" type="ORF">SAMN02745172_03012</name>
</gene>
<name>A0A1M7ZN78_9HYPH</name>